<dbReference type="EMBL" id="CAXKWB010026842">
    <property type="protein sequence ID" value="CAL4130730.1"/>
    <property type="molecule type" value="Genomic_DNA"/>
</dbReference>
<dbReference type="PANTHER" id="PTHR24056:SF472">
    <property type="entry name" value="CYCLIN-DEPENDENT KINASE 4, ISOFORM A"/>
    <property type="match status" value="1"/>
</dbReference>
<feature type="compositionally biased region" description="Polar residues" evidence="16">
    <location>
        <begin position="398"/>
        <end position="426"/>
    </location>
</feature>
<dbReference type="InterPro" id="IPR011009">
    <property type="entry name" value="Kinase-like_dom_sf"/>
</dbReference>
<name>A0AAV2RP85_MEGNR</name>
<dbReference type="FunFam" id="3.30.200.20:FF:000124">
    <property type="entry name" value="Cyclin-dependent kinase 4"/>
    <property type="match status" value="1"/>
</dbReference>
<comment type="catalytic activity">
    <reaction evidence="13">
        <text>L-threonyl-[protein] + ATP = O-phospho-L-threonyl-[protein] + ADP + H(+)</text>
        <dbReference type="Rhea" id="RHEA:46608"/>
        <dbReference type="Rhea" id="RHEA-COMP:11060"/>
        <dbReference type="Rhea" id="RHEA-COMP:11605"/>
        <dbReference type="ChEBI" id="CHEBI:15378"/>
        <dbReference type="ChEBI" id="CHEBI:30013"/>
        <dbReference type="ChEBI" id="CHEBI:30616"/>
        <dbReference type="ChEBI" id="CHEBI:61977"/>
        <dbReference type="ChEBI" id="CHEBI:456216"/>
        <dbReference type="EC" id="2.7.11.22"/>
    </reaction>
</comment>
<dbReference type="GO" id="GO:0010468">
    <property type="term" value="P:regulation of gene expression"/>
    <property type="evidence" value="ECO:0007669"/>
    <property type="project" value="TreeGrafter"/>
</dbReference>
<reference evidence="18 19" key="1">
    <citation type="submission" date="2024-05" db="EMBL/GenBank/DDBJ databases">
        <authorList>
            <person name="Wallberg A."/>
        </authorList>
    </citation>
    <scope>NUCLEOTIDE SEQUENCE [LARGE SCALE GENOMIC DNA]</scope>
</reference>
<feature type="compositionally biased region" description="Polar residues" evidence="16">
    <location>
        <begin position="378"/>
        <end position="390"/>
    </location>
</feature>
<evidence type="ECO:0000256" key="5">
    <source>
        <dbReference type="ARBA" id="ARBA00022527"/>
    </source>
</evidence>
<proteinExistence type="inferred from homology"/>
<dbReference type="GO" id="GO:0004693">
    <property type="term" value="F:cyclin-dependent protein serine/threonine kinase activity"/>
    <property type="evidence" value="ECO:0007669"/>
    <property type="project" value="UniProtKB-EC"/>
</dbReference>
<dbReference type="InterPro" id="IPR008271">
    <property type="entry name" value="Ser/Thr_kinase_AS"/>
</dbReference>
<dbReference type="GO" id="GO:0000307">
    <property type="term" value="C:cyclin-dependent protein kinase holoenzyme complex"/>
    <property type="evidence" value="ECO:0007669"/>
    <property type="project" value="TreeGrafter"/>
</dbReference>
<comment type="catalytic activity">
    <reaction evidence="14">
        <text>L-seryl-[protein] + ATP = O-phospho-L-seryl-[protein] + ADP + H(+)</text>
        <dbReference type="Rhea" id="RHEA:17989"/>
        <dbReference type="Rhea" id="RHEA-COMP:9863"/>
        <dbReference type="Rhea" id="RHEA-COMP:11604"/>
        <dbReference type="ChEBI" id="CHEBI:15378"/>
        <dbReference type="ChEBI" id="CHEBI:29999"/>
        <dbReference type="ChEBI" id="CHEBI:30616"/>
        <dbReference type="ChEBI" id="CHEBI:83421"/>
        <dbReference type="ChEBI" id="CHEBI:456216"/>
        <dbReference type="EC" id="2.7.11.22"/>
    </reaction>
</comment>
<evidence type="ECO:0000256" key="16">
    <source>
        <dbReference type="SAM" id="MobiDB-lite"/>
    </source>
</evidence>
<evidence type="ECO:0000313" key="18">
    <source>
        <dbReference type="EMBL" id="CAL4130730.1"/>
    </source>
</evidence>
<evidence type="ECO:0000256" key="7">
    <source>
        <dbReference type="ARBA" id="ARBA00022618"/>
    </source>
</evidence>
<dbReference type="GO" id="GO:0007165">
    <property type="term" value="P:signal transduction"/>
    <property type="evidence" value="ECO:0007669"/>
    <property type="project" value="TreeGrafter"/>
</dbReference>
<dbReference type="FunFam" id="1.10.510.10:FF:000205">
    <property type="entry name" value="Cyclin-dependent kinase 6"/>
    <property type="match status" value="1"/>
</dbReference>
<dbReference type="GO" id="GO:0005524">
    <property type="term" value="F:ATP binding"/>
    <property type="evidence" value="ECO:0007669"/>
    <property type="project" value="UniProtKB-UniRule"/>
</dbReference>
<keyword evidence="10" id="KW-0418">Kinase</keyword>
<evidence type="ECO:0000259" key="17">
    <source>
        <dbReference type="PROSITE" id="PS50011"/>
    </source>
</evidence>
<evidence type="ECO:0000256" key="15">
    <source>
        <dbReference type="PROSITE-ProRule" id="PRU10141"/>
    </source>
</evidence>
<evidence type="ECO:0000256" key="8">
    <source>
        <dbReference type="ARBA" id="ARBA00022679"/>
    </source>
</evidence>
<dbReference type="GO" id="GO:0010389">
    <property type="term" value="P:regulation of G2/M transition of mitotic cell cycle"/>
    <property type="evidence" value="ECO:0007669"/>
    <property type="project" value="TreeGrafter"/>
</dbReference>
<dbReference type="PROSITE" id="PS00107">
    <property type="entry name" value="PROTEIN_KINASE_ATP"/>
    <property type="match status" value="1"/>
</dbReference>
<keyword evidence="5" id="KW-0723">Serine/threonine-protein kinase</keyword>
<evidence type="ECO:0000256" key="14">
    <source>
        <dbReference type="ARBA" id="ARBA00048367"/>
    </source>
</evidence>
<evidence type="ECO:0000256" key="1">
    <source>
        <dbReference type="ARBA" id="ARBA00004496"/>
    </source>
</evidence>
<keyword evidence="4" id="KW-0963">Cytoplasm</keyword>
<organism evidence="18 19">
    <name type="scientific">Meganyctiphanes norvegica</name>
    <name type="common">Northern krill</name>
    <name type="synonym">Thysanopoda norvegica</name>
    <dbReference type="NCBI Taxonomy" id="48144"/>
    <lineage>
        <taxon>Eukaryota</taxon>
        <taxon>Metazoa</taxon>
        <taxon>Ecdysozoa</taxon>
        <taxon>Arthropoda</taxon>
        <taxon>Crustacea</taxon>
        <taxon>Multicrustacea</taxon>
        <taxon>Malacostraca</taxon>
        <taxon>Eumalacostraca</taxon>
        <taxon>Eucarida</taxon>
        <taxon>Euphausiacea</taxon>
        <taxon>Euphausiidae</taxon>
        <taxon>Meganyctiphanes</taxon>
    </lineage>
</organism>
<accession>A0AAV2RP85</accession>
<dbReference type="CDD" id="cd07838">
    <property type="entry name" value="STKc_CDK4_6_like"/>
    <property type="match status" value="1"/>
</dbReference>
<sequence length="505" mass="54697">MTMASAGTGDKAESDGGGGAGGESRNAAAAGSSMQARAPVEQVGPCPPETHAQPAAASAAPGQQAPASVSDLPIAHENYEELNEIGNGAYGTVYRARDLMNEGRVVALKKIRITLSDEGVPVNAVREIALLKQLERFEHPNIVKLLDICHGKIEREERLTLILVFEYMEQDLDHYLKQCPSPGLEPDRIKSLMHQILSGVDFLHSNRIIHRDMKPQNILVDRHGTVKIADFGLARIYDFNMRLTITVVTLWYRAPEVLLSNSYATAVDVWSCGCIFAELFRKRPLFEGRKEGDQLHKIFDVIGTPSERDWPRDVSLTRSNFRNHPGRPFKDVVPEITDEATDLLKKMLSFKPEERISAFQAKNHPYFRGVSKPKAIVTTSSNRSTPTQGALTPLANCSKVSPGNRAASQGVQPTAQLSNSESSILRTANDENNPNAGNSVTNNSNSSSSTATGLLLEPKAAERSTTAPVVSTPTSTTAVSGSSAGIQQGTGFSNPSFPLTESNAR</sequence>
<keyword evidence="11 15" id="KW-0067">ATP-binding</keyword>
<dbReference type="InterPro" id="IPR050108">
    <property type="entry name" value="CDK"/>
</dbReference>
<dbReference type="Proteomes" id="UP001497623">
    <property type="component" value="Unassembled WGS sequence"/>
</dbReference>
<dbReference type="GO" id="GO:0051301">
    <property type="term" value="P:cell division"/>
    <property type="evidence" value="ECO:0007669"/>
    <property type="project" value="UniProtKB-KW"/>
</dbReference>
<gene>
    <name evidence="18" type="ORF">MNOR_LOCUS26625</name>
</gene>
<feature type="compositionally biased region" description="Low complexity" evidence="16">
    <location>
        <begin position="23"/>
        <end position="38"/>
    </location>
</feature>
<dbReference type="GO" id="GO:0005737">
    <property type="term" value="C:cytoplasm"/>
    <property type="evidence" value="ECO:0007669"/>
    <property type="project" value="UniProtKB-SubCell"/>
</dbReference>
<evidence type="ECO:0000256" key="13">
    <source>
        <dbReference type="ARBA" id="ARBA00047811"/>
    </source>
</evidence>
<comment type="subcellular location">
    <subcellularLocation>
        <location evidence="1">Cytoplasm</location>
    </subcellularLocation>
</comment>
<keyword evidence="12" id="KW-0131">Cell cycle</keyword>
<dbReference type="Gene3D" id="3.30.200.20">
    <property type="entry name" value="Phosphorylase Kinase, domain 1"/>
    <property type="match status" value="1"/>
</dbReference>
<keyword evidence="9 15" id="KW-0547">Nucleotide-binding</keyword>
<evidence type="ECO:0000256" key="6">
    <source>
        <dbReference type="ARBA" id="ARBA00022553"/>
    </source>
</evidence>
<keyword evidence="19" id="KW-1185">Reference proteome</keyword>
<dbReference type="GO" id="GO:0000082">
    <property type="term" value="P:G1/S transition of mitotic cell cycle"/>
    <property type="evidence" value="ECO:0007669"/>
    <property type="project" value="TreeGrafter"/>
</dbReference>
<feature type="binding site" evidence="15">
    <location>
        <position position="109"/>
    </location>
    <ligand>
        <name>ATP</name>
        <dbReference type="ChEBI" id="CHEBI:30616"/>
    </ligand>
</feature>
<dbReference type="AlphaFoldDB" id="A0AAV2RP85"/>
<evidence type="ECO:0000256" key="3">
    <source>
        <dbReference type="ARBA" id="ARBA00012425"/>
    </source>
</evidence>
<feature type="compositionally biased region" description="Low complexity" evidence="16">
    <location>
        <begin position="464"/>
        <end position="485"/>
    </location>
</feature>
<feature type="domain" description="Protein kinase" evidence="17">
    <location>
        <begin position="79"/>
        <end position="367"/>
    </location>
</feature>
<keyword evidence="8" id="KW-0808">Transferase</keyword>
<evidence type="ECO:0000256" key="4">
    <source>
        <dbReference type="ARBA" id="ARBA00022490"/>
    </source>
</evidence>
<evidence type="ECO:0000256" key="9">
    <source>
        <dbReference type="ARBA" id="ARBA00022741"/>
    </source>
</evidence>
<feature type="compositionally biased region" description="Polar residues" evidence="16">
    <location>
        <begin position="486"/>
        <end position="505"/>
    </location>
</feature>
<dbReference type="SMART" id="SM00220">
    <property type="entry name" value="S_TKc"/>
    <property type="match status" value="1"/>
</dbReference>
<evidence type="ECO:0000313" key="19">
    <source>
        <dbReference type="Proteomes" id="UP001497623"/>
    </source>
</evidence>
<comment type="caution">
    <text evidence="18">The sequence shown here is derived from an EMBL/GenBank/DDBJ whole genome shotgun (WGS) entry which is preliminary data.</text>
</comment>
<dbReference type="EC" id="2.7.11.22" evidence="3"/>
<evidence type="ECO:0000256" key="10">
    <source>
        <dbReference type="ARBA" id="ARBA00022777"/>
    </source>
</evidence>
<feature type="compositionally biased region" description="Low complexity" evidence="16">
    <location>
        <begin position="432"/>
        <end position="449"/>
    </location>
</feature>
<dbReference type="GO" id="GO:0005634">
    <property type="term" value="C:nucleus"/>
    <property type="evidence" value="ECO:0007669"/>
    <property type="project" value="TreeGrafter"/>
</dbReference>
<dbReference type="Pfam" id="PF00069">
    <property type="entry name" value="Pkinase"/>
    <property type="match status" value="1"/>
</dbReference>
<comment type="similarity">
    <text evidence="2">Belongs to the protein kinase superfamily. CMGC Ser/Thr protein kinase family. CDC2/CDKX subfamily.</text>
</comment>
<dbReference type="PROSITE" id="PS00108">
    <property type="entry name" value="PROTEIN_KINASE_ST"/>
    <property type="match status" value="1"/>
</dbReference>
<keyword evidence="7" id="KW-0132">Cell division</keyword>
<protein>
    <recommendedName>
        <fullName evidence="3">cyclin-dependent kinase</fullName>
        <ecNumber evidence="3">2.7.11.22</ecNumber>
    </recommendedName>
</protein>
<feature type="region of interest" description="Disordered" evidence="16">
    <location>
        <begin position="1"/>
        <end position="68"/>
    </location>
</feature>
<feature type="compositionally biased region" description="Low complexity" evidence="16">
    <location>
        <begin position="52"/>
        <end position="68"/>
    </location>
</feature>
<dbReference type="PROSITE" id="PS50011">
    <property type="entry name" value="PROTEIN_KINASE_DOM"/>
    <property type="match status" value="1"/>
</dbReference>
<dbReference type="InterPro" id="IPR000719">
    <property type="entry name" value="Prot_kinase_dom"/>
</dbReference>
<evidence type="ECO:0000256" key="12">
    <source>
        <dbReference type="ARBA" id="ARBA00023306"/>
    </source>
</evidence>
<keyword evidence="6" id="KW-0597">Phosphoprotein</keyword>
<feature type="region of interest" description="Disordered" evidence="16">
    <location>
        <begin position="378"/>
        <end position="505"/>
    </location>
</feature>
<evidence type="ECO:0000256" key="11">
    <source>
        <dbReference type="ARBA" id="ARBA00022840"/>
    </source>
</evidence>
<dbReference type="SUPFAM" id="SSF56112">
    <property type="entry name" value="Protein kinase-like (PK-like)"/>
    <property type="match status" value="1"/>
</dbReference>
<dbReference type="PANTHER" id="PTHR24056">
    <property type="entry name" value="CELL DIVISION PROTEIN KINASE"/>
    <property type="match status" value="1"/>
</dbReference>
<dbReference type="GO" id="GO:0030332">
    <property type="term" value="F:cyclin binding"/>
    <property type="evidence" value="ECO:0007669"/>
    <property type="project" value="TreeGrafter"/>
</dbReference>
<evidence type="ECO:0000256" key="2">
    <source>
        <dbReference type="ARBA" id="ARBA00006485"/>
    </source>
</evidence>
<dbReference type="Gene3D" id="1.10.510.10">
    <property type="entry name" value="Transferase(Phosphotransferase) domain 1"/>
    <property type="match status" value="1"/>
</dbReference>
<dbReference type="InterPro" id="IPR017441">
    <property type="entry name" value="Protein_kinase_ATP_BS"/>
</dbReference>